<protein>
    <recommendedName>
        <fullName evidence="8">Major facilitator superfamily (MFS) profile domain-containing protein</fullName>
    </recommendedName>
</protein>
<dbReference type="Proteomes" id="UP001274830">
    <property type="component" value="Unassembled WGS sequence"/>
</dbReference>
<comment type="caution">
    <text evidence="9">The sequence shown here is derived from an EMBL/GenBank/DDBJ whole genome shotgun (WGS) entry which is preliminary data.</text>
</comment>
<feature type="domain" description="Major facilitator superfamily (MFS) profile" evidence="8">
    <location>
        <begin position="57"/>
        <end position="546"/>
    </location>
</feature>
<keyword evidence="10" id="KW-1185">Reference proteome</keyword>
<feature type="transmembrane region" description="Helical" evidence="7">
    <location>
        <begin position="523"/>
        <end position="543"/>
    </location>
</feature>
<keyword evidence="3 7" id="KW-0812">Transmembrane</keyword>
<dbReference type="InterPro" id="IPR020846">
    <property type="entry name" value="MFS_dom"/>
</dbReference>
<feature type="transmembrane region" description="Helical" evidence="7">
    <location>
        <begin position="321"/>
        <end position="346"/>
    </location>
</feature>
<feature type="transmembrane region" description="Helical" evidence="7">
    <location>
        <begin position="358"/>
        <end position="376"/>
    </location>
</feature>
<keyword evidence="5 7" id="KW-0472">Membrane</keyword>
<evidence type="ECO:0000256" key="1">
    <source>
        <dbReference type="ARBA" id="ARBA00004141"/>
    </source>
</evidence>
<evidence type="ECO:0000256" key="2">
    <source>
        <dbReference type="ARBA" id="ARBA00007520"/>
    </source>
</evidence>
<feature type="transmembrane region" description="Helical" evidence="7">
    <location>
        <begin position="179"/>
        <end position="201"/>
    </location>
</feature>
<feature type="transmembrane region" description="Helical" evidence="7">
    <location>
        <begin position="54"/>
        <end position="80"/>
    </location>
</feature>
<evidence type="ECO:0000313" key="9">
    <source>
        <dbReference type="EMBL" id="KAK3674258.1"/>
    </source>
</evidence>
<evidence type="ECO:0000259" key="8">
    <source>
        <dbReference type="PROSITE" id="PS50850"/>
    </source>
</evidence>
<dbReference type="EMBL" id="JAUTXT010000020">
    <property type="protein sequence ID" value="KAK3674258.1"/>
    <property type="molecule type" value="Genomic_DNA"/>
</dbReference>
<evidence type="ECO:0000256" key="6">
    <source>
        <dbReference type="SAM" id="MobiDB-lite"/>
    </source>
</evidence>
<dbReference type="InterPro" id="IPR036259">
    <property type="entry name" value="MFS_trans_sf"/>
</dbReference>
<dbReference type="SUPFAM" id="SSF103473">
    <property type="entry name" value="MFS general substrate transporter"/>
    <property type="match status" value="1"/>
</dbReference>
<comment type="similarity">
    <text evidence="2">Belongs to the major facilitator superfamily. TCR/Tet family.</text>
</comment>
<dbReference type="Gene3D" id="1.20.1250.20">
    <property type="entry name" value="MFS general substrate transporter like domains"/>
    <property type="match status" value="2"/>
</dbReference>
<evidence type="ECO:0000256" key="4">
    <source>
        <dbReference type="ARBA" id="ARBA00022989"/>
    </source>
</evidence>
<dbReference type="AlphaFoldDB" id="A0AAE1C0U6"/>
<feature type="region of interest" description="Disordered" evidence="6">
    <location>
        <begin position="1"/>
        <end position="39"/>
    </location>
</feature>
<feature type="transmembrane region" description="Helical" evidence="7">
    <location>
        <begin position="278"/>
        <end position="301"/>
    </location>
</feature>
<feature type="transmembrane region" description="Helical" evidence="7">
    <location>
        <begin position="251"/>
        <end position="272"/>
    </location>
</feature>
<evidence type="ECO:0000256" key="7">
    <source>
        <dbReference type="SAM" id="Phobius"/>
    </source>
</evidence>
<feature type="transmembrane region" description="Helical" evidence="7">
    <location>
        <begin position="415"/>
        <end position="436"/>
    </location>
</feature>
<proteinExistence type="inferred from homology"/>
<dbReference type="FunFam" id="1.20.1720.10:FF:000012">
    <property type="entry name" value="MFS toxin efflux pump (AflT)"/>
    <property type="match status" value="1"/>
</dbReference>
<sequence>MAADKEAMGRKTSTSSDLASPITEPVTTEELPAKDVEASPKDEPEYEWLTGMKLWAVMGPLILVFFLVLLDTTIISTAIPKITNHFNSLKDIGWYTASYQLASAVLQPLAGKLYVNFSNKWTFISFFALFEFGSLLCGVANSSKMLIVGRAVAGMGTAGLQNGAFTIISASVPLHKRPALIGILQALAQLGIVFGPLIGGALTQYTTWRWCFYINLPIGAVAAVLLVFDKIPDAYQKPPAMEVLRDIHHKLDLIGFVLFAPAVIMLLLAMLWGGNDYAWNSATVIGLFCGFGGLIIVWAAWNWYKKDDALIPISMITKTTVWSGCVVVGCLMAGLYIAAYYLPIYFQSVYGASPTMSGVYLLPNIIAALLAAVIAGKLVGMIGYYTPFAILAAILMSIGLGLCGMLGVNSSTGDWIGFQILFGVGRGMGMQMPIVAVQNRLPPTMAPLAIALCMFTGMLFGALFLSASATIFTNSLSTLIPKYSPGADVQAIVTAGATGFRDVVPLSQLPGILIAYAKSVNRVFYLCAALAALCLPFSFGLGWTNIKEKKKAAPQAKVEVNKGEETSSDSAV</sequence>
<feature type="transmembrane region" description="Helical" evidence="7">
    <location>
        <begin position="121"/>
        <end position="140"/>
    </location>
</feature>
<evidence type="ECO:0000256" key="5">
    <source>
        <dbReference type="ARBA" id="ARBA00023136"/>
    </source>
</evidence>
<keyword evidence="4 7" id="KW-1133">Transmembrane helix</keyword>
<dbReference type="PANTHER" id="PTHR23501:SF193">
    <property type="entry name" value="MULTIDRUG TRANSPORTER, PUTATIVE (AFU_ORTHOLOGUE AFUA_8G00940)-RELATED"/>
    <property type="match status" value="1"/>
</dbReference>
<dbReference type="CDD" id="cd17502">
    <property type="entry name" value="MFS_Azr1_MDR_like"/>
    <property type="match status" value="1"/>
</dbReference>
<feature type="transmembrane region" description="Helical" evidence="7">
    <location>
        <begin position="448"/>
        <end position="472"/>
    </location>
</feature>
<dbReference type="PANTHER" id="PTHR23501">
    <property type="entry name" value="MAJOR FACILITATOR SUPERFAMILY"/>
    <property type="match status" value="1"/>
</dbReference>
<organism evidence="9 10">
    <name type="scientific">Recurvomyces mirabilis</name>
    <dbReference type="NCBI Taxonomy" id="574656"/>
    <lineage>
        <taxon>Eukaryota</taxon>
        <taxon>Fungi</taxon>
        <taxon>Dikarya</taxon>
        <taxon>Ascomycota</taxon>
        <taxon>Pezizomycotina</taxon>
        <taxon>Dothideomycetes</taxon>
        <taxon>Dothideomycetidae</taxon>
        <taxon>Mycosphaerellales</taxon>
        <taxon>Teratosphaeriaceae</taxon>
        <taxon>Recurvomyces</taxon>
    </lineage>
</organism>
<gene>
    <name evidence="9" type="ORF">LTR78_005727</name>
</gene>
<dbReference type="GO" id="GO:0022857">
    <property type="term" value="F:transmembrane transporter activity"/>
    <property type="evidence" value="ECO:0007669"/>
    <property type="project" value="InterPro"/>
</dbReference>
<feature type="transmembrane region" description="Helical" evidence="7">
    <location>
        <begin position="207"/>
        <end position="228"/>
    </location>
</feature>
<evidence type="ECO:0000256" key="3">
    <source>
        <dbReference type="ARBA" id="ARBA00022692"/>
    </source>
</evidence>
<dbReference type="GO" id="GO:0005886">
    <property type="term" value="C:plasma membrane"/>
    <property type="evidence" value="ECO:0007669"/>
    <property type="project" value="TreeGrafter"/>
</dbReference>
<comment type="subcellular location">
    <subcellularLocation>
        <location evidence="1">Membrane</location>
        <topology evidence="1">Multi-pass membrane protein</topology>
    </subcellularLocation>
</comment>
<name>A0AAE1C0U6_9PEZI</name>
<dbReference type="FunFam" id="1.20.1250.20:FF:000196">
    <property type="entry name" value="MFS toxin efflux pump (AflT)"/>
    <property type="match status" value="1"/>
</dbReference>
<feature type="transmembrane region" description="Helical" evidence="7">
    <location>
        <begin position="388"/>
        <end position="409"/>
    </location>
</feature>
<accession>A0AAE1C0U6</accession>
<reference evidence="9" key="1">
    <citation type="submission" date="2023-07" db="EMBL/GenBank/DDBJ databases">
        <title>Black Yeasts Isolated from many extreme environments.</title>
        <authorList>
            <person name="Coleine C."/>
            <person name="Stajich J.E."/>
            <person name="Selbmann L."/>
        </authorList>
    </citation>
    <scope>NUCLEOTIDE SEQUENCE</scope>
    <source>
        <strain evidence="9">CCFEE 5485</strain>
    </source>
</reference>
<dbReference type="InterPro" id="IPR011701">
    <property type="entry name" value="MFS"/>
</dbReference>
<dbReference type="Pfam" id="PF07690">
    <property type="entry name" value="MFS_1"/>
    <property type="match status" value="1"/>
</dbReference>
<dbReference type="PROSITE" id="PS50850">
    <property type="entry name" value="MFS"/>
    <property type="match status" value="1"/>
</dbReference>
<evidence type="ECO:0000313" key="10">
    <source>
        <dbReference type="Proteomes" id="UP001274830"/>
    </source>
</evidence>